<dbReference type="FunFam" id="3.30.160.60:FF:000100">
    <property type="entry name" value="Zinc finger 45-like"/>
    <property type="match status" value="1"/>
</dbReference>
<feature type="domain" description="C2H2-type" evidence="14">
    <location>
        <begin position="127"/>
        <end position="154"/>
    </location>
</feature>
<feature type="region of interest" description="Disordered" evidence="13">
    <location>
        <begin position="28"/>
        <end position="74"/>
    </location>
</feature>
<dbReference type="AlphaFoldDB" id="A0A3Q2WST4"/>
<dbReference type="InterPro" id="IPR013087">
    <property type="entry name" value="Znf_C2H2_type"/>
</dbReference>
<evidence type="ECO:0000313" key="16">
    <source>
        <dbReference type="Proteomes" id="UP000264840"/>
    </source>
</evidence>
<comment type="function">
    <text evidence="1">May be involved in transcriptional regulation.</text>
</comment>
<dbReference type="FunFam" id="3.30.160.60:FF:000557">
    <property type="entry name" value="zinc finger and SCAN domain-containing protein 29"/>
    <property type="match status" value="3"/>
</dbReference>
<keyword evidence="11" id="KW-0539">Nucleus</keyword>
<feature type="domain" description="C2H2-type" evidence="14">
    <location>
        <begin position="511"/>
        <end position="538"/>
    </location>
</feature>
<evidence type="ECO:0000256" key="2">
    <source>
        <dbReference type="ARBA" id="ARBA00004123"/>
    </source>
</evidence>
<evidence type="ECO:0000256" key="12">
    <source>
        <dbReference type="PROSITE-ProRule" id="PRU00042"/>
    </source>
</evidence>
<comment type="subcellular location">
    <subcellularLocation>
        <location evidence="2">Nucleus</location>
    </subcellularLocation>
</comment>
<evidence type="ECO:0000256" key="6">
    <source>
        <dbReference type="ARBA" id="ARBA00022771"/>
    </source>
</evidence>
<keyword evidence="6 12" id="KW-0863">Zinc-finger</keyword>
<dbReference type="GO" id="GO:0003700">
    <property type="term" value="F:DNA-binding transcription factor activity"/>
    <property type="evidence" value="ECO:0007669"/>
    <property type="project" value="TreeGrafter"/>
</dbReference>
<dbReference type="PANTHER" id="PTHR24390:SF159">
    <property type="entry name" value="GROWTH FACTOR INDEPENDENT 1 TRANSCRIPTIONAL REPRESSOR"/>
    <property type="match status" value="1"/>
</dbReference>
<evidence type="ECO:0000256" key="7">
    <source>
        <dbReference type="ARBA" id="ARBA00022833"/>
    </source>
</evidence>
<dbReference type="GO" id="GO:0006357">
    <property type="term" value="P:regulation of transcription by RNA polymerase II"/>
    <property type="evidence" value="ECO:0007669"/>
    <property type="project" value="TreeGrafter"/>
</dbReference>
<feature type="compositionally biased region" description="Acidic residues" evidence="13">
    <location>
        <begin position="943"/>
        <end position="968"/>
    </location>
</feature>
<dbReference type="RefSeq" id="XP_014192248.1">
    <property type="nucleotide sequence ID" value="XM_014336762.2"/>
</dbReference>
<dbReference type="PROSITE" id="PS00028">
    <property type="entry name" value="ZINC_FINGER_C2H2_1"/>
    <property type="match status" value="14"/>
</dbReference>
<dbReference type="FunFam" id="3.30.160.60:FF:001370">
    <property type="entry name" value="Zinc finger protein"/>
    <property type="match status" value="1"/>
</dbReference>
<keyword evidence="8" id="KW-0805">Transcription regulation</keyword>
<feature type="domain" description="C2H2-type" evidence="14">
    <location>
        <begin position="679"/>
        <end position="706"/>
    </location>
</feature>
<dbReference type="PROSITE" id="PS50157">
    <property type="entry name" value="ZINC_FINGER_C2H2_2"/>
    <property type="match status" value="15"/>
</dbReference>
<keyword evidence="9" id="KW-0238">DNA-binding</keyword>
<keyword evidence="4" id="KW-0479">Metal-binding</keyword>
<evidence type="ECO:0000256" key="5">
    <source>
        <dbReference type="ARBA" id="ARBA00022737"/>
    </source>
</evidence>
<dbReference type="FunFam" id="3.30.160.60:FF:001498">
    <property type="entry name" value="Zinc finger protein 404"/>
    <property type="match status" value="1"/>
</dbReference>
<dbReference type="FunFam" id="3.30.160.60:FF:000690">
    <property type="entry name" value="Zinc finger protein 354C"/>
    <property type="match status" value="1"/>
</dbReference>
<feature type="domain" description="C2H2-type" evidence="14">
    <location>
        <begin position="763"/>
        <end position="790"/>
    </location>
</feature>
<evidence type="ECO:0000256" key="10">
    <source>
        <dbReference type="ARBA" id="ARBA00023163"/>
    </source>
</evidence>
<feature type="domain" description="C2H2-type" evidence="14">
    <location>
        <begin position="735"/>
        <end position="762"/>
    </location>
</feature>
<feature type="domain" description="C2H2-type" evidence="14">
    <location>
        <begin position="623"/>
        <end position="650"/>
    </location>
</feature>
<dbReference type="FunFam" id="3.30.160.60:FF:001573">
    <property type="entry name" value="Zinc finger protein 407"/>
    <property type="match status" value="1"/>
</dbReference>
<feature type="region of interest" description="Disordered" evidence="13">
    <location>
        <begin position="877"/>
        <end position="968"/>
    </location>
</feature>
<reference evidence="15" key="2">
    <citation type="submission" date="2025-09" db="UniProtKB">
        <authorList>
            <consortium name="Ensembl"/>
        </authorList>
    </citation>
    <scope>IDENTIFICATION</scope>
</reference>
<keyword evidence="5" id="KW-0677">Repeat</keyword>
<evidence type="ECO:0000256" key="11">
    <source>
        <dbReference type="ARBA" id="ARBA00023242"/>
    </source>
</evidence>
<dbReference type="SUPFAM" id="SSF57667">
    <property type="entry name" value="beta-beta-alpha zinc fingers"/>
    <property type="match status" value="8"/>
</dbReference>
<feature type="compositionally biased region" description="Basic and acidic residues" evidence="13">
    <location>
        <begin position="397"/>
        <end position="407"/>
    </location>
</feature>
<keyword evidence="16" id="KW-1185">Reference proteome</keyword>
<dbReference type="GO" id="GO:0000978">
    <property type="term" value="F:RNA polymerase II cis-regulatory region sequence-specific DNA binding"/>
    <property type="evidence" value="ECO:0007669"/>
    <property type="project" value="TreeGrafter"/>
</dbReference>
<feature type="domain" description="C2H2-type" evidence="14">
    <location>
        <begin position="595"/>
        <end position="622"/>
    </location>
</feature>
<dbReference type="PANTHER" id="PTHR24390">
    <property type="entry name" value="ZINC FINGER PROTEIN"/>
    <property type="match status" value="1"/>
</dbReference>
<dbReference type="OrthoDB" id="6591996at2759"/>
<dbReference type="GO" id="GO:0005634">
    <property type="term" value="C:nucleus"/>
    <property type="evidence" value="ECO:0007669"/>
    <property type="project" value="UniProtKB-SubCell"/>
</dbReference>
<evidence type="ECO:0000256" key="3">
    <source>
        <dbReference type="ARBA" id="ARBA00006991"/>
    </source>
</evidence>
<feature type="domain" description="C2H2-type" evidence="14">
    <location>
        <begin position="267"/>
        <end position="294"/>
    </location>
</feature>
<feature type="domain" description="C2H2-type" evidence="14">
    <location>
        <begin position="155"/>
        <end position="182"/>
    </location>
</feature>
<dbReference type="Proteomes" id="UP000264840">
    <property type="component" value="Unplaced"/>
</dbReference>
<feature type="domain" description="C2H2-type" evidence="14">
    <location>
        <begin position="567"/>
        <end position="594"/>
    </location>
</feature>
<evidence type="ECO:0000256" key="13">
    <source>
        <dbReference type="SAM" id="MobiDB-lite"/>
    </source>
</evidence>
<feature type="domain" description="C2H2-type" evidence="14">
    <location>
        <begin position="211"/>
        <end position="238"/>
    </location>
</feature>
<dbReference type="FunFam" id="3.30.160.60:FF:000145">
    <property type="entry name" value="Zinc finger protein 574"/>
    <property type="match status" value="1"/>
</dbReference>
<protein>
    <submittedName>
        <fullName evidence="15">Zinc finger protein 271-like</fullName>
    </submittedName>
</protein>
<feature type="compositionally biased region" description="Basic and acidic residues" evidence="13">
    <location>
        <begin position="814"/>
        <end position="827"/>
    </location>
</feature>
<reference evidence="15" key="1">
    <citation type="submission" date="2025-08" db="UniProtKB">
        <authorList>
            <consortium name="Ensembl"/>
        </authorList>
    </citation>
    <scope>IDENTIFICATION</scope>
</reference>
<dbReference type="FunFam" id="3.30.160.60:FF:001506">
    <property type="entry name" value="Zinc finger protein"/>
    <property type="match status" value="2"/>
</dbReference>
<evidence type="ECO:0000259" key="14">
    <source>
        <dbReference type="PROSITE" id="PS50157"/>
    </source>
</evidence>
<dbReference type="GO" id="GO:0008270">
    <property type="term" value="F:zinc ion binding"/>
    <property type="evidence" value="ECO:0007669"/>
    <property type="project" value="UniProtKB-KW"/>
</dbReference>
<dbReference type="Pfam" id="PF00096">
    <property type="entry name" value="zf-C2H2"/>
    <property type="match status" value="11"/>
</dbReference>
<keyword evidence="10" id="KW-0804">Transcription</keyword>
<dbReference type="Ensembl" id="ENSHBUT00000032288.1">
    <property type="protein sequence ID" value="ENSHBUP00000029251.1"/>
    <property type="gene ID" value="ENSHBUG00000013542.1"/>
</dbReference>
<evidence type="ECO:0000256" key="1">
    <source>
        <dbReference type="ARBA" id="ARBA00003767"/>
    </source>
</evidence>
<dbReference type="SMART" id="SM00355">
    <property type="entry name" value="ZnF_C2H2"/>
    <property type="match status" value="15"/>
</dbReference>
<feature type="region of interest" description="Disordered" evidence="13">
    <location>
        <begin position="390"/>
        <end position="426"/>
    </location>
</feature>
<dbReference type="FunFam" id="3.30.160.60:FF:000733">
    <property type="entry name" value="Zinc finger protein 236 variant"/>
    <property type="match status" value="1"/>
</dbReference>
<sequence length="968" mass="108824">MTQEAEQLNGLGDTEITMVPITAVMSEGDEEKPLFSQLHQGPAEASIEAEPRNSSSAKQIKTETVGGPESTRYPDVYSHLHPSTDGKPLETEICIDDGWQEALSNSGPEDSDTVDSQMTENTEEKPFSCDICGQKFKRDSNLKTHIRVHTGEKPFSCKICERSFRNQYNLNRHMRVHTGEQPFGCDACNKRFSHPGSLKRHQNVHTGEKPFSCSICNKKFRQRIHFKRHMRVHTGEKPFGCDVCCKRFNCKRNLKTHMRVHTGERPFGCDVCKKSFSQPGILKRHMSVHTGNKSLQPDQTRDLRLAGAISAWPTSQLVQTQDTRDLATAARPGHLAGVQVLQIEGEVSCSPSHDQQDPDILCIKEEQEELLDGQEEADITKVLITAVPVKTEDDEEKSQSSELHQRLSENNTEGEPPTSSSAKQIKTETDNCGLPEAAKNLDLNINLQPKTDGIVLESYETDVSIDGDEWQVPLSDCGCGTENNEKGLKKKKSLESVVKGNVDRKTAKKKFTCSECDKQFVYKQSLQRHVARRSAKKASNCLVNSACFRGKQKTASQARNQREANPLNCDLCGQKCTSKRNLKAHMRIHTGEKPFSCNVCGKSFRHQYTIDRHMRIHTGEKPFGCSDCSKRFAQLGDLNRHKAVHTGLKPFSCIVCGKKFRQRNHFKRHMRVHTGEKPFICDVCGKSFNCNRNLRTHIRIHTGEKPYSCDVCGKRFLEQAILKRHASIHTGDRPFVCDKCNKTFKCKRNLTAHMRVHTGEKPFGCNVCSKRFTQSGILKRHMSVHTGEKSVRLVEATAVGSKSPKLVPATSEMVQRKRSVDVGHTEETPCIQEDQDPEPLHVKEEQKELLAGCEDKKLYLMEEVKITMYPFTAVPVKSEDEEEEKSKFSQLHQDNIDTKPPPSVPAEQKTDGEDCGGPEPGKNTDLKSHLQPHNAGTVSIDDKYEDDDDVGDWQEPLSDSEPETEENG</sequence>
<dbReference type="GeneTree" id="ENSGT01150000286958"/>
<dbReference type="STRING" id="8153.ENSHBUP00000029251"/>
<proteinExistence type="inferred from homology"/>
<feature type="domain" description="C2H2-type" evidence="14">
    <location>
        <begin position="651"/>
        <end position="678"/>
    </location>
</feature>
<dbReference type="FunFam" id="3.30.160.60:FF:003287">
    <property type="entry name" value="Zgc:113343"/>
    <property type="match status" value="1"/>
</dbReference>
<dbReference type="FunFam" id="3.30.160.60:FF:001774">
    <property type="entry name" value="Myoneurin"/>
    <property type="match status" value="1"/>
</dbReference>
<dbReference type="GeneID" id="106632291"/>
<evidence type="ECO:0000313" key="15">
    <source>
        <dbReference type="Ensembl" id="ENSHBUP00000029251.1"/>
    </source>
</evidence>
<dbReference type="Pfam" id="PF13894">
    <property type="entry name" value="zf-C2H2_4"/>
    <property type="match status" value="1"/>
</dbReference>
<evidence type="ECO:0000256" key="9">
    <source>
        <dbReference type="ARBA" id="ARBA00023125"/>
    </source>
</evidence>
<comment type="similarity">
    <text evidence="3">Belongs to the krueppel C2H2-type zinc-finger protein family.</text>
</comment>
<dbReference type="InterPro" id="IPR036236">
    <property type="entry name" value="Znf_C2H2_sf"/>
</dbReference>
<feature type="domain" description="C2H2-type" evidence="14">
    <location>
        <begin position="183"/>
        <end position="210"/>
    </location>
</feature>
<feature type="domain" description="C2H2-type" evidence="14">
    <location>
        <begin position="707"/>
        <end position="734"/>
    </location>
</feature>
<dbReference type="Gene3D" id="3.30.160.60">
    <property type="entry name" value="Classic Zinc Finger"/>
    <property type="match status" value="15"/>
</dbReference>
<name>A0A3Q2WST4_HAPBU</name>
<evidence type="ECO:0000256" key="8">
    <source>
        <dbReference type="ARBA" id="ARBA00023015"/>
    </source>
</evidence>
<feature type="compositionally biased region" description="Polar residues" evidence="13">
    <location>
        <begin position="408"/>
        <end position="424"/>
    </location>
</feature>
<evidence type="ECO:0000256" key="4">
    <source>
        <dbReference type="ARBA" id="ARBA00022723"/>
    </source>
</evidence>
<feature type="domain" description="C2H2-type" evidence="14">
    <location>
        <begin position="239"/>
        <end position="266"/>
    </location>
</feature>
<keyword evidence="7" id="KW-0862">Zinc</keyword>
<accession>A0A3Q2WST4</accession>
<organism evidence="15 16">
    <name type="scientific">Haplochromis burtoni</name>
    <name type="common">Burton's mouthbrooder</name>
    <name type="synonym">Chromis burtoni</name>
    <dbReference type="NCBI Taxonomy" id="8153"/>
    <lineage>
        <taxon>Eukaryota</taxon>
        <taxon>Metazoa</taxon>
        <taxon>Chordata</taxon>
        <taxon>Craniata</taxon>
        <taxon>Vertebrata</taxon>
        <taxon>Euteleostomi</taxon>
        <taxon>Actinopterygii</taxon>
        <taxon>Neopterygii</taxon>
        <taxon>Teleostei</taxon>
        <taxon>Neoteleostei</taxon>
        <taxon>Acanthomorphata</taxon>
        <taxon>Ovalentaria</taxon>
        <taxon>Cichlomorphae</taxon>
        <taxon>Cichliformes</taxon>
        <taxon>Cichlidae</taxon>
        <taxon>African cichlids</taxon>
        <taxon>Pseudocrenilabrinae</taxon>
        <taxon>Haplochromini</taxon>
        <taxon>Haplochromis</taxon>
    </lineage>
</organism>
<dbReference type="FunFam" id="3.30.160.60:FF:000966">
    <property type="entry name" value="ZFP90 zinc finger protein"/>
    <property type="match status" value="1"/>
</dbReference>
<feature type="region of interest" description="Disordered" evidence="13">
    <location>
        <begin position="809"/>
        <end position="840"/>
    </location>
</feature>